<feature type="domain" description="Core Histone H2A/H2B/H3" evidence="11">
    <location>
        <begin position="27"/>
        <end position="105"/>
    </location>
</feature>
<dbReference type="AlphaFoldDB" id="A0A1Q3EC86"/>
<evidence type="ECO:0000256" key="3">
    <source>
        <dbReference type="ARBA" id="ARBA00010691"/>
    </source>
</evidence>
<dbReference type="InterPro" id="IPR002119">
    <property type="entry name" value="Histone_H2A"/>
</dbReference>
<evidence type="ECO:0000259" key="12">
    <source>
        <dbReference type="Pfam" id="PF16211"/>
    </source>
</evidence>
<dbReference type="InterPro" id="IPR032454">
    <property type="entry name" value="Histone_H2A_C"/>
</dbReference>
<comment type="caution">
    <text evidence="13">The sequence shown here is derived from an EMBL/GenBank/DDBJ whole genome shotgun (WGS) entry which is preliminary data.</text>
</comment>
<comment type="subcellular location">
    <subcellularLocation>
        <location evidence="2">Chromosome</location>
    </subcellularLocation>
    <subcellularLocation>
        <location evidence="1 9">Nucleus</location>
    </subcellularLocation>
</comment>
<dbReference type="InterPro" id="IPR007125">
    <property type="entry name" value="H2A/H2B/H3"/>
</dbReference>
<dbReference type="Proteomes" id="UP000188533">
    <property type="component" value="Unassembled WGS sequence"/>
</dbReference>
<dbReference type="CDD" id="cd00074">
    <property type="entry name" value="HFD_H2A"/>
    <property type="match status" value="1"/>
</dbReference>
<dbReference type="PANTHER" id="PTHR23430">
    <property type="entry name" value="HISTONE H2A"/>
    <property type="match status" value="1"/>
</dbReference>
<dbReference type="GO" id="GO:0005634">
    <property type="term" value="C:nucleus"/>
    <property type="evidence" value="ECO:0007669"/>
    <property type="project" value="UniProtKB-SubCell"/>
</dbReference>
<evidence type="ECO:0000256" key="5">
    <source>
        <dbReference type="ARBA" id="ARBA00022990"/>
    </source>
</evidence>
<evidence type="ECO:0000313" key="13">
    <source>
        <dbReference type="EMBL" id="GAW04801.1"/>
    </source>
</evidence>
<dbReference type="STRING" id="5353.A0A1Q3EC86"/>
<organism evidence="13 14">
    <name type="scientific">Lentinula edodes</name>
    <name type="common">Shiitake mushroom</name>
    <name type="synonym">Lentinus edodes</name>
    <dbReference type="NCBI Taxonomy" id="5353"/>
    <lineage>
        <taxon>Eukaryota</taxon>
        <taxon>Fungi</taxon>
        <taxon>Dikarya</taxon>
        <taxon>Basidiomycota</taxon>
        <taxon>Agaricomycotina</taxon>
        <taxon>Agaricomycetes</taxon>
        <taxon>Agaricomycetidae</taxon>
        <taxon>Agaricales</taxon>
        <taxon>Marasmiineae</taxon>
        <taxon>Omphalotaceae</taxon>
        <taxon>Lentinula</taxon>
    </lineage>
</organism>
<keyword evidence="14" id="KW-1185">Reference proteome</keyword>
<feature type="compositionally biased region" description="Low complexity" evidence="10">
    <location>
        <begin position="1"/>
        <end position="25"/>
    </location>
</feature>
<proteinExistence type="inferred from homology"/>
<keyword evidence="7 9" id="KW-0539">Nucleus</keyword>
<evidence type="ECO:0000256" key="2">
    <source>
        <dbReference type="ARBA" id="ARBA00004286"/>
    </source>
</evidence>
<evidence type="ECO:0000256" key="1">
    <source>
        <dbReference type="ARBA" id="ARBA00004123"/>
    </source>
</evidence>
<dbReference type="InterPro" id="IPR009072">
    <property type="entry name" value="Histone-fold"/>
</dbReference>
<reference evidence="13 14" key="1">
    <citation type="submission" date="2016-08" db="EMBL/GenBank/DDBJ databases">
        <authorList>
            <consortium name="Lentinula edodes genome sequencing consortium"/>
            <person name="Sakamoto Y."/>
            <person name="Nakade K."/>
            <person name="Sato S."/>
            <person name="Yoshida Y."/>
            <person name="Miyazaki K."/>
            <person name="Natsume S."/>
            <person name="Konno N."/>
        </authorList>
    </citation>
    <scope>NUCLEOTIDE SEQUENCE [LARGE SCALE GENOMIC DNA]</scope>
    <source>
        <strain evidence="13 14">NBRC 111202</strain>
    </source>
</reference>
<evidence type="ECO:0000256" key="4">
    <source>
        <dbReference type="ARBA" id="ARBA00022454"/>
    </source>
</evidence>
<dbReference type="PRINTS" id="PR00620">
    <property type="entry name" value="HISTONEH2A"/>
</dbReference>
<evidence type="ECO:0000256" key="10">
    <source>
        <dbReference type="SAM" id="MobiDB-lite"/>
    </source>
</evidence>
<evidence type="ECO:0000313" key="14">
    <source>
        <dbReference type="Proteomes" id="UP000188533"/>
    </source>
</evidence>
<dbReference type="OrthoDB" id="9421954at2759"/>
<dbReference type="Gene3D" id="1.10.20.10">
    <property type="entry name" value="Histone, subunit A"/>
    <property type="match status" value="1"/>
</dbReference>
<comment type="subunit">
    <text evidence="9">The nucleosome is a histone octamer containing two molecules each of H2A, H2B, H3 and H4 assembled in one H3-H4 heterotetramer and two H2A-H2B heterodimers. The octamer wraps approximately 147 bp of DNA.</text>
</comment>
<dbReference type="GO" id="GO:0000786">
    <property type="term" value="C:nucleosome"/>
    <property type="evidence" value="ECO:0007669"/>
    <property type="project" value="UniProtKB-KW"/>
</dbReference>
<evidence type="ECO:0000259" key="11">
    <source>
        <dbReference type="Pfam" id="PF00125"/>
    </source>
</evidence>
<name>A0A1Q3EC86_LENED</name>
<keyword evidence="6 9" id="KW-0238">DNA-binding</keyword>
<dbReference type="FunFam" id="1.10.20.10:FF:000093">
    <property type="entry name" value="Histone H2A"/>
    <property type="match status" value="1"/>
</dbReference>
<dbReference type="SMART" id="SM00414">
    <property type="entry name" value="H2A"/>
    <property type="match status" value="1"/>
</dbReference>
<sequence>MTGKSGKSWKSGKSGKSVTGKKTVSLGKKSRKNRSERAGLVFPVTRLRRYMKVINADKRLTSSAPVYLAAVLEYLVAELLELAGNACRDHKKKHIKPRHIQLAVRNDDEINKLLKDVHIMEGGVIPGIRPELLPKARTTSYYHAYDSQEA</sequence>
<dbReference type="GO" id="GO:0003677">
    <property type="term" value="F:DNA binding"/>
    <property type="evidence" value="ECO:0007669"/>
    <property type="project" value="UniProtKB-KW"/>
</dbReference>
<dbReference type="Pfam" id="PF00125">
    <property type="entry name" value="Histone"/>
    <property type="match status" value="1"/>
</dbReference>
<evidence type="ECO:0000256" key="7">
    <source>
        <dbReference type="ARBA" id="ARBA00023242"/>
    </source>
</evidence>
<dbReference type="InterPro" id="IPR032458">
    <property type="entry name" value="Histone_H2A_CS"/>
</dbReference>
<keyword evidence="8 9" id="KW-0544">Nucleosome core</keyword>
<dbReference type="SUPFAM" id="SSF47113">
    <property type="entry name" value="Histone-fold"/>
    <property type="match status" value="1"/>
</dbReference>
<dbReference type="Pfam" id="PF16211">
    <property type="entry name" value="Histone_H2A_C"/>
    <property type="match status" value="1"/>
</dbReference>
<evidence type="ECO:0000256" key="8">
    <source>
        <dbReference type="ARBA" id="ARBA00023269"/>
    </source>
</evidence>
<accession>A0A1Q3EC86</accession>
<keyword evidence="4 9" id="KW-0158">Chromosome</keyword>
<comment type="similarity">
    <text evidence="3 9">Belongs to the histone H2A family.</text>
</comment>
<keyword evidence="5" id="KW-0007">Acetylation</keyword>
<evidence type="ECO:0000256" key="9">
    <source>
        <dbReference type="RuleBase" id="RU003767"/>
    </source>
</evidence>
<dbReference type="GO" id="GO:0046982">
    <property type="term" value="F:protein heterodimerization activity"/>
    <property type="evidence" value="ECO:0007669"/>
    <property type="project" value="InterPro"/>
</dbReference>
<reference evidence="13 14" key="2">
    <citation type="submission" date="2017-02" db="EMBL/GenBank/DDBJ databases">
        <title>A genome survey and senescence transcriptome analysis in Lentinula edodes.</title>
        <authorList>
            <person name="Sakamoto Y."/>
            <person name="Nakade K."/>
            <person name="Sato S."/>
            <person name="Yoshida Y."/>
            <person name="Miyazaki K."/>
            <person name="Natsume S."/>
            <person name="Konno N."/>
        </authorList>
    </citation>
    <scope>NUCLEOTIDE SEQUENCE [LARGE SCALE GENOMIC DNA]</scope>
    <source>
        <strain evidence="13 14">NBRC 111202</strain>
    </source>
</reference>
<evidence type="ECO:0000256" key="6">
    <source>
        <dbReference type="ARBA" id="ARBA00023125"/>
    </source>
</evidence>
<feature type="region of interest" description="Disordered" evidence="10">
    <location>
        <begin position="1"/>
        <end position="37"/>
    </location>
</feature>
<dbReference type="GO" id="GO:0030527">
    <property type="term" value="F:structural constituent of chromatin"/>
    <property type="evidence" value="ECO:0007669"/>
    <property type="project" value="InterPro"/>
</dbReference>
<dbReference type="EMBL" id="BDGU01000209">
    <property type="protein sequence ID" value="GAW04801.1"/>
    <property type="molecule type" value="Genomic_DNA"/>
</dbReference>
<dbReference type="PROSITE" id="PS00046">
    <property type="entry name" value="HISTONE_H2A"/>
    <property type="match status" value="1"/>
</dbReference>
<feature type="domain" description="Histone H2A C-terminal" evidence="12">
    <location>
        <begin position="108"/>
        <end position="137"/>
    </location>
</feature>
<protein>
    <recommendedName>
        <fullName evidence="9">Histone H2A</fullName>
    </recommendedName>
</protein>
<gene>
    <name evidence="13" type="ORF">LENED_006614</name>
</gene>